<organism evidence="2 3">
    <name type="scientific">Tropicimonas omnivorans</name>
    <dbReference type="NCBI Taxonomy" id="3075590"/>
    <lineage>
        <taxon>Bacteria</taxon>
        <taxon>Pseudomonadati</taxon>
        <taxon>Pseudomonadota</taxon>
        <taxon>Alphaproteobacteria</taxon>
        <taxon>Rhodobacterales</taxon>
        <taxon>Roseobacteraceae</taxon>
        <taxon>Tropicimonas</taxon>
    </lineage>
</organism>
<accession>A0ABU3DLZ8</accession>
<comment type="caution">
    <text evidence="2">The sequence shown here is derived from an EMBL/GenBank/DDBJ whole genome shotgun (WGS) entry which is preliminary data.</text>
</comment>
<dbReference type="SUPFAM" id="SSF53474">
    <property type="entry name" value="alpha/beta-Hydrolases"/>
    <property type="match status" value="1"/>
</dbReference>
<proteinExistence type="predicted"/>
<sequence length="291" mass="32750">MSDFFQGVEAKHLETPYGSICVRVIGSGFPLLLLHGHPRTHTTWWRVAPILRDRFTVVCADLPGFGKSYQPETVEGSSGRAKAMALHAAMDMLGFDRFGVAGHDRGSYRAFRLAMDFPDAVAGLAIMDGVPIYEALTRADWRFAQSWWHWFFFAQSAKAEAAIRADPDLWYPVEEERMGPMNAADYRAATRDPAVVRGMLADYRAGLEFDYAHDEADRSAGRRLQCPLGLLWSAYDDMERIYGDPAQPWSEWAERIVMRQRIMSGHHMAEEAPEAVAQHLGGFFDSLQSNA</sequence>
<keyword evidence="2" id="KW-0378">Hydrolase</keyword>
<dbReference type="GO" id="GO:0016787">
    <property type="term" value="F:hydrolase activity"/>
    <property type="evidence" value="ECO:0007669"/>
    <property type="project" value="UniProtKB-KW"/>
</dbReference>
<evidence type="ECO:0000313" key="3">
    <source>
        <dbReference type="Proteomes" id="UP001265259"/>
    </source>
</evidence>
<keyword evidence="3" id="KW-1185">Reference proteome</keyword>
<dbReference type="Pfam" id="PF00561">
    <property type="entry name" value="Abhydrolase_1"/>
    <property type="match status" value="1"/>
</dbReference>
<dbReference type="RefSeq" id="WP_311694477.1">
    <property type="nucleotide sequence ID" value="NZ_JAVRHL010000015.1"/>
</dbReference>
<evidence type="ECO:0000313" key="2">
    <source>
        <dbReference type="EMBL" id="MDT0684723.1"/>
    </source>
</evidence>
<evidence type="ECO:0000259" key="1">
    <source>
        <dbReference type="Pfam" id="PF00561"/>
    </source>
</evidence>
<reference evidence="2 3" key="1">
    <citation type="submission" date="2023-09" db="EMBL/GenBank/DDBJ databases">
        <authorList>
            <person name="Rey-Velasco X."/>
        </authorList>
    </citation>
    <scope>NUCLEOTIDE SEQUENCE [LARGE SCALE GENOMIC DNA]</scope>
    <source>
        <strain evidence="2 3">F158</strain>
    </source>
</reference>
<dbReference type="EMBL" id="JAVRHL010000015">
    <property type="protein sequence ID" value="MDT0684723.1"/>
    <property type="molecule type" value="Genomic_DNA"/>
</dbReference>
<dbReference type="InterPro" id="IPR000639">
    <property type="entry name" value="Epox_hydrolase-like"/>
</dbReference>
<dbReference type="InterPro" id="IPR050266">
    <property type="entry name" value="AB_hydrolase_sf"/>
</dbReference>
<dbReference type="InterPro" id="IPR000073">
    <property type="entry name" value="AB_hydrolase_1"/>
</dbReference>
<gene>
    <name evidence="2" type="ORF">RM543_18880</name>
</gene>
<dbReference type="PANTHER" id="PTHR43798">
    <property type="entry name" value="MONOACYLGLYCEROL LIPASE"/>
    <property type="match status" value="1"/>
</dbReference>
<name>A0ABU3DLZ8_9RHOB</name>
<dbReference type="Gene3D" id="3.40.50.1820">
    <property type="entry name" value="alpha/beta hydrolase"/>
    <property type="match status" value="1"/>
</dbReference>
<dbReference type="Proteomes" id="UP001265259">
    <property type="component" value="Unassembled WGS sequence"/>
</dbReference>
<dbReference type="PANTHER" id="PTHR43798:SF5">
    <property type="entry name" value="MONOACYLGLYCEROL LIPASE ABHD6"/>
    <property type="match status" value="1"/>
</dbReference>
<dbReference type="InterPro" id="IPR029058">
    <property type="entry name" value="AB_hydrolase_fold"/>
</dbReference>
<feature type="domain" description="AB hydrolase-1" evidence="1">
    <location>
        <begin position="30"/>
        <end position="152"/>
    </location>
</feature>
<protein>
    <submittedName>
        <fullName evidence="2">Alpha/beta hydrolase</fullName>
    </submittedName>
</protein>
<dbReference type="PRINTS" id="PR00412">
    <property type="entry name" value="EPOXHYDRLASE"/>
</dbReference>